<feature type="signal peptide" evidence="1">
    <location>
        <begin position="1"/>
        <end position="24"/>
    </location>
</feature>
<sequence>MRRLGQAAWLTPPLVLLLAGAAAADPIGRAGGGLDEQDLSATAAANPETIVFDERRNGDGGPLTTTSRNWSPPPCWYAPSWSPEQLRDLAEDSWDPSEQTGHAAAALGWMWNHYEGGDPYTDFNAEEAENGMWWGPVENPNEPDPLLRMDCSEIPFWVETGVVPDVERALSPAVLAELAYERIRVPDTEVALSPPEAAGQVVNLPTWVWAEAGDYAPVAVTATLTSWDLSATTTATPTALRIEPGTPDAETHPASGDCPIAADGSVGAPFVPGVDEDTTPPCGLTYLRATAGGASYPLTASITWTITWEGSDGSGGTLPDATFATTHDVQVNEIQSVVRP</sequence>
<protein>
    <recommendedName>
        <fullName evidence="4">Enoyl reductase</fullName>
    </recommendedName>
</protein>
<name>A0ABU2JJR1_9ACTN</name>
<keyword evidence="1" id="KW-0732">Signal</keyword>
<evidence type="ECO:0000313" key="3">
    <source>
        <dbReference type="Proteomes" id="UP001183410"/>
    </source>
</evidence>
<comment type="caution">
    <text evidence="2">The sequence shown here is derived from an EMBL/GenBank/DDBJ whole genome shotgun (WGS) entry which is preliminary data.</text>
</comment>
<dbReference type="EMBL" id="JAVREO010000002">
    <property type="protein sequence ID" value="MDT0265226.1"/>
    <property type="molecule type" value="Genomic_DNA"/>
</dbReference>
<gene>
    <name evidence="2" type="ORF">RM844_02860</name>
</gene>
<evidence type="ECO:0008006" key="4">
    <source>
        <dbReference type="Google" id="ProtNLM"/>
    </source>
</evidence>
<reference evidence="3" key="1">
    <citation type="submission" date="2023-07" db="EMBL/GenBank/DDBJ databases">
        <title>30 novel species of actinomycetes from the DSMZ collection.</title>
        <authorList>
            <person name="Nouioui I."/>
        </authorList>
    </citation>
    <scope>NUCLEOTIDE SEQUENCE [LARGE SCALE GENOMIC DNA]</scope>
    <source>
        <strain evidence="3">DSM 44915</strain>
    </source>
</reference>
<organism evidence="2 3">
    <name type="scientific">Streptomyces chisholmiae</name>
    <dbReference type="NCBI Taxonomy" id="3075540"/>
    <lineage>
        <taxon>Bacteria</taxon>
        <taxon>Bacillati</taxon>
        <taxon>Actinomycetota</taxon>
        <taxon>Actinomycetes</taxon>
        <taxon>Kitasatosporales</taxon>
        <taxon>Streptomycetaceae</taxon>
        <taxon>Streptomyces</taxon>
    </lineage>
</organism>
<proteinExistence type="predicted"/>
<accession>A0ABU2JJR1</accession>
<evidence type="ECO:0000313" key="2">
    <source>
        <dbReference type="EMBL" id="MDT0265226.1"/>
    </source>
</evidence>
<feature type="chain" id="PRO_5047375740" description="Enoyl reductase" evidence="1">
    <location>
        <begin position="25"/>
        <end position="340"/>
    </location>
</feature>
<evidence type="ECO:0000256" key="1">
    <source>
        <dbReference type="SAM" id="SignalP"/>
    </source>
</evidence>
<dbReference type="RefSeq" id="WP_311664368.1">
    <property type="nucleotide sequence ID" value="NZ_JAVREO010000002.1"/>
</dbReference>
<dbReference type="Proteomes" id="UP001183410">
    <property type="component" value="Unassembled WGS sequence"/>
</dbReference>
<keyword evidence="3" id="KW-1185">Reference proteome</keyword>